<comment type="caution">
    <text evidence="4">The sequence shown here is derived from an EMBL/GenBank/DDBJ whole genome shotgun (WGS) entry which is preliminary data.</text>
</comment>
<dbReference type="PROSITE" id="PS51464">
    <property type="entry name" value="SIS"/>
    <property type="match status" value="1"/>
</dbReference>
<feature type="domain" description="SIS" evidence="2">
    <location>
        <begin position="55"/>
        <end position="209"/>
    </location>
</feature>
<dbReference type="EMBL" id="LYOR01000003">
    <property type="protein sequence ID" value="OFV66321.1"/>
    <property type="molecule type" value="Genomic_DNA"/>
</dbReference>
<dbReference type="SUPFAM" id="SSF53697">
    <property type="entry name" value="SIS domain"/>
    <property type="match status" value="1"/>
</dbReference>
<protein>
    <submittedName>
        <fullName evidence="3 4">6-phospho-3-hexuloisomerase</fullName>
    </submittedName>
</protein>
<proteinExistence type="inferred from homology"/>
<organism evidence="4 5">
    <name type="scientific">Candidatus Syntropharchaeum butanivorans</name>
    <dbReference type="NCBI Taxonomy" id="1839936"/>
    <lineage>
        <taxon>Archaea</taxon>
        <taxon>Methanobacteriati</taxon>
        <taxon>Methanobacteriota</taxon>
        <taxon>Stenosarchaea group</taxon>
        <taxon>Methanomicrobia</taxon>
        <taxon>Methanosarcinales</taxon>
        <taxon>ANME-2 cluster</taxon>
        <taxon>Candidatus Syntropharchaeum</taxon>
    </lineage>
</organism>
<dbReference type="InterPro" id="IPR001347">
    <property type="entry name" value="SIS_dom"/>
</dbReference>
<dbReference type="InterPro" id="IPR017552">
    <property type="entry name" value="PHI/rmpB"/>
</dbReference>
<dbReference type="CDD" id="cd05005">
    <property type="entry name" value="SIS_PHI"/>
    <property type="match status" value="1"/>
</dbReference>
<evidence type="ECO:0000313" key="3">
    <source>
        <dbReference type="EMBL" id="HEC56396.1"/>
    </source>
</evidence>
<dbReference type="Proteomes" id="UP000885936">
    <property type="component" value="Unassembled WGS sequence"/>
</dbReference>
<dbReference type="PATRIC" id="fig|1839936.3.peg.871"/>
<dbReference type="InterPro" id="IPR046348">
    <property type="entry name" value="SIS_dom_sf"/>
</dbReference>
<dbReference type="PANTHER" id="PTHR43443">
    <property type="entry name" value="3-HEXULOSE-6-PHOSPHATE ISOMERASE"/>
    <property type="match status" value="1"/>
</dbReference>
<name>A0A1F2P6L2_9EURY</name>
<dbReference type="Proteomes" id="UP000185779">
    <property type="component" value="Unassembled WGS sequence"/>
</dbReference>
<evidence type="ECO:0000259" key="2">
    <source>
        <dbReference type="PROSITE" id="PS51464"/>
    </source>
</evidence>
<dbReference type="NCBIfam" id="TIGR03127">
    <property type="entry name" value="RuMP_HxlB"/>
    <property type="match status" value="1"/>
</dbReference>
<evidence type="ECO:0000256" key="1">
    <source>
        <dbReference type="ARBA" id="ARBA00009235"/>
    </source>
</evidence>
<reference evidence="4 5" key="1">
    <citation type="submission" date="2016-05" db="EMBL/GenBank/DDBJ databases">
        <title>Microbial consortia oxidize butane by reversing methanogenesis.</title>
        <authorList>
            <person name="Laso-Perez R."/>
            <person name="Richter M."/>
            <person name="Wegener G."/>
            <person name="Musat F."/>
        </authorList>
    </citation>
    <scope>NUCLEOTIDE SEQUENCE [LARGE SCALE GENOMIC DNA]</scope>
    <source>
        <strain evidence="4">BOX1</strain>
    </source>
</reference>
<dbReference type="AlphaFoldDB" id="A0A1F2P6L2"/>
<dbReference type="Gene3D" id="3.40.50.10490">
    <property type="entry name" value="Glucose-6-phosphate isomerase like protein, domain 1"/>
    <property type="match status" value="1"/>
</dbReference>
<dbReference type="GO" id="GO:0097367">
    <property type="term" value="F:carbohydrate derivative binding"/>
    <property type="evidence" value="ECO:0007669"/>
    <property type="project" value="InterPro"/>
</dbReference>
<gene>
    <name evidence="3" type="primary">hxlB</name>
    <name evidence="3" type="ORF">ENI32_00680</name>
    <name evidence="4" type="ORF">SBU_000863</name>
</gene>
<keyword evidence="4" id="KW-0413">Isomerase</keyword>
<dbReference type="Pfam" id="PF01380">
    <property type="entry name" value="SIS"/>
    <property type="match status" value="1"/>
</dbReference>
<dbReference type="STRING" id="1839936.SBU_000863"/>
<sequence>MSPTTCDKGSGNDQRNGITRVNGVTCSSFKGCLELIKEQISETIGMINEDSIRAMIDAIMDADKIFLLGAGRSGLVAKAFAMRLMHLGFVVYVVGETVTPAVERGDLVITITGSGETLNIVNMTKVAKSRGAAIVAVTSNPASSVGRLADVVVEIKGRLDRKDVGGEDYTERQLRGEYRSLTPLGTVFEILSLVVLDAVIAELMAVIGASEEDLKARHAVLE</sequence>
<accession>A0A1F2P6L2</accession>
<comment type="similarity">
    <text evidence="1">Belongs to the SIS family. PHI subfamily.</text>
</comment>
<reference evidence="3" key="2">
    <citation type="journal article" date="2020" name="mSystems">
        <title>Genome- and Community-Level Interaction Insights into Carbon Utilization and Element Cycling Functions of Hydrothermarchaeota in Hydrothermal Sediment.</title>
        <authorList>
            <person name="Zhou Z."/>
            <person name="Liu Y."/>
            <person name="Xu W."/>
            <person name="Pan J."/>
            <person name="Luo Z.H."/>
            <person name="Li M."/>
        </authorList>
    </citation>
    <scope>NUCLEOTIDE SEQUENCE [LARGE SCALE GENOMIC DNA]</scope>
    <source>
        <strain evidence="3">HyVt-386</strain>
    </source>
</reference>
<evidence type="ECO:0000313" key="5">
    <source>
        <dbReference type="Proteomes" id="UP000185779"/>
    </source>
</evidence>
<dbReference type="GO" id="GO:1901135">
    <property type="term" value="P:carbohydrate derivative metabolic process"/>
    <property type="evidence" value="ECO:0007669"/>
    <property type="project" value="InterPro"/>
</dbReference>
<dbReference type="PANTHER" id="PTHR43443:SF1">
    <property type="entry name" value="3-HEXULOSE-6-PHOSPHATE ISOMERASE"/>
    <property type="match status" value="1"/>
</dbReference>
<dbReference type="EMBL" id="DRIE01000009">
    <property type="protein sequence ID" value="HEC56396.1"/>
    <property type="molecule type" value="Genomic_DNA"/>
</dbReference>
<keyword evidence="5" id="KW-1185">Reference proteome</keyword>
<dbReference type="GO" id="GO:0016853">
    <property type="term" value="F:isomerase activity"/>
    <property type="evidence" value="ECO:0007669"/>
    <property type="project" value="UniProtKB-KW"/>
</dbReference>
<evidence type="ECO:0000313" key="4">
    <source>
        <dbReference type="EMBL" id="OFV66321.1"/>
    </source>
</evidence>